<dbReference type="KEGG" id="dbk:DGMP_25730"/>
<comment type="function">
    <text evidence="4">Specifically methylates the N7 position of a guanine in 16S rRNA.</text>
</comment>
<dbReference type="GO" id="GO:0070043">
    <property type="term" value="F:rRNA (guanine-N7-)-methyltransferase activity"/>
    <property type="evidence" value="ECO:0007669"/>
    <property type="project" value="UniProtKB-UniRule"/>
</dbReference>
<evidence type="ECO:0000256" key="1">
    <source>
        <dbReference type="ARBA" id="ARBA00022603"/>
    </source>
</evidence>
<protein>
    <recommendedName>
        <fullName evidence="4">Ribosomal RNA small subunit methyltransferase G</fullName>
        <ecNumber evidence="4">2.1.1.-</ecNumber>
    </recommendedName>
    <alternativeName>
        <fullName evidence="4">16S rRNA 7-methylguanosine methyltransferase</fullName>
        <shortName evidence="4">16S rRNA m7G methyltransferase</shortName>
    </alternativeName>
</protein>
<dbReference type="Proteomes" id="UP000826725">
    <property type="component" value="Chromosome"/>
</dbReference>
<evidence type="ECO:0000313" key="6">
    <source>
        <dbReference type="Proteomes" id="UP000826725"/>
    </source>
</evidence>
<evidence type="ECO:0000256" key="2">
    <source>
        <dbReference type="ARBA" id="ARBA00022679"/>
    </source>
</evidence>
<feature type="binding site" evidence="4">
    <location>
        <begin position="132"/>
        <end position="133"/>
    </location>
    <ligand>
        <name>S-adenosyl-L-methionine</name>
        <dbReference type="ChEBI" id="CHEBI:59789"/>
    </ligand>
</feature>
<dbReference type="HAMAP" id="MF_00074">
    <property type="entry name" value="16SrRNA_methyltr_G"/>
    <property type="match status" value="1"/>
</dbReference>
<evidence type="ECO:0000313" key="5">
    <source>
        <dbReference type="EMBL" id="BCL61880.1"/>
    </source>
</evidence>
<dbReference type="PIRSF" id="PIRSF003078">
    <property type="entry name" value="GidB"/>
    <property type="match status" value="1"/>
</dbReference>
<dbReference type="PANTHER" id="PTHR31760:SF0">
    <property type="entry name" value="S-ADENOSYL-L-METHIONINE-DEPENDENT METHYLTRANSFERASES SUPERFAMILY PROTEIN"/>
    <property type="match status" value="1"/>
</dbReference>
<dbReference type="NCBIfam" id="TIGR00138">
    <property type="entry name" value="rsmG_gidB"/>
    <property type="match status" value="1"/>
</dbReference>
<comment type="caution">
    <text evidence="4">Lacks conserved residue(s) required for the propagation of feature annotation.</text>
</comment>
<feature type="binding site" evidence="4">
    <location>
        <position position="150"/>
    </location>
    <ligand>
        <name>S-adenosyl-L-methionine</name>
        <dbReference type="ChEBI" id="CHEBI:59789"/>
    </ligand>
</feature>
<gene>
    <name evidence="4 5" type="primary">rsmG</name>
    <name evidence="5" type="ORF">DGMP_25730</name>
</gene>
<proteinExistence type="inferred from homology"/>
<dbReference type="EMBL" id="AP024086">
    <property type="protein sequence ID" value="BCL61880.1"/>
    <property type="molecule type" value="Genomic_DNA"/>
</dbReference>
<sequence length="229" mass="25967">MMGSSFRDRLQEGLVLLDLDVDRDGCKRLELYFDELRKWSSKVNLISRTSSDEQIIENHFLDSLALLPLLESEKCRLLDVGTGAGFPGLVCKAVRPDIDLTLVEPRKKRVFFLHHIVRVLGLQSVSIFDCRIEDEQRLGENHDFTDITSRAVSDIDMFLRMVQRFSAGGAKIICMKGPRWREEVALVSGKMKKLYNLRKNVEITLPFSGAERAFLVYTTVAGSAGEKDV</sequence>
<dbReference type="RefSeq" id="WP_228854294.1">
    <property type="nucleotide sequence ID" value="NZ_AP024086.1"/>
</dbReference>
<name>A0A8D5JQ14_9BACT</name>
<comment type="similarity">
    <text evidence="4">Belongs to the methyltransferase superfamily. RNA methyltransferase RsmG family.</text>
</comment>
<dbReference type="EC" id="2.1.1.-" evidence="4"/>
<dbReference type="Pfam" id="PF02527">
    <property type="entry name" value="GidB"/>
    <property type="match status" value="1"/>
</dbReference>
<feature type="binding site" evidence="4">
    <location>
        <position position="81"/>
    </location>
    <ligand>
        <name>S-adenosyl-L-methionine</name>
        <dbReference type="ChEBI" id="CHEBI:59789"/>
    </ligand>
</feature>
<keyword evidence="4" id="KW-0963">Cytoplasm</keyword>
<keyword evidence="4" id="KW-0698">rRNA processing</keyword>
<keyword evidence="3 4" id="KW-0949">S-adenosyl-L-methionine</keyword>
<keyword evidence="6" id="KW-1185">Reference proteome</keyword>
<evidence type="ECO:0000256" key="3">
    <source>
        <dbReference type="ARBA" id="ARBA00022691"/>
    </source>
</evidence>
<dbReference type="InterPro" id="IPR003682">
    <property type="entry name" value="rRNA_ssu_MeTfrase_G"/>
</dbReference>
<dbReference type="PANTHER" id="PTHR31760">
    <property type="entry name" value="S-ADENOSYL-L-METHIONINE-DEPENDENT METHYLTRANSFERASES SUPERFAMILY PROTEIN"/>
    <property type="match status" value="1"/>
</dbReference>
<dbReference type="GO" id="GO:0005829">
    <property type="term" value="C:cytosol"/>
    <property type="evidence" value="ECO:0007669"/>
    <property type="project" value="TreeGrafter"/>
</dbReference>
<keyword evidence="2 4" id="KW-0808">Transferase</keyword>
<reference evidence="5" key="1">
    <citation type="submission" date="2020-09" db="EMBL/GenBank/DDBJ databases">
        <title>Desulfogranum mesoprofundum gen. nov., sp. nov., a novel mesophilic, sulfate-reducing chemolithoautotroph isolated from a deep-sea hydrothermal vent chimney in the Suiyo Seamount.</title>
        <authorList>
            <person name="Hashimoto Y."/>
            <person name="Nakagawa S."/>
        </authorList>
    </citation>
    <scope>NUCLEOTIDE SEQUENCE</scope>
    <source>
        <strain evidence="5">KT2</strain>
    </source>
</reference>
<keyword evidence="1 4" id="KW-0489">Methyltransferase</keyword>
<feature type="binding site" evidence="4">
    <location>
        <position position="86"/>
    </location>
    <ligand>
        <name>S-adenosyl-L-methionine</name>
        <dbReference type="ChEBI" id="CHEBI:59789"/>
    </ligand>
</feature>
<accession>A0A8D5JQ14</accession>
<organism evidence="5 6">
    <name type="scientific">Desulfomarina profundi</name>
    <dbReference type="NCBI Taxonomy" id="2772557"/>
    <lineage>
        <taxon>Bacteria</taxon>
        <taxon>Pseudomonadati</taxon>
        <taxon>Thermodesulfobacteriota</taxon>
        <taxon>Desulfobulbia</taxon>
        <taxon>Desulfobulbales</taxon>
        <taxon>Desulfobulbaceae</taxon>
        <taxon>Desulfomarina</taxon>
    </lineage>
</organism>
<evidence type="ECO:0000256" key="4">
    <source>
        <dbReference type="HAMAP-Rule" id="MF_00074"/>
    </source>
</evidence>
<comment type="subcellular location">
    <subcellularLocation>
        <location evidence="4">Cytoplasm</location>
    </subcellularLocation>
</comment>
<dbReference type="AlphaFoldDB" id="A0A8D5JQ14"/>